<dbReference type="EMBL" id="DAAWYJ010000007">
    <property type="protein sequence ID" value="HAG0014767.1"/>
    <property type="molecule type" value="Genomic_DNA"/>
</dbReference>
<comment type="caution">
    <text evidence="1">The sequence shown here is derived from an EMBL/GenBank/DDBJ whole genome shotgun (WGS) entry which is preliminary data.</text>
</comment>
<evidence type="ECO:0000313" key="1">
    <source>
        <dbReference type="EMBL" id="HAG0014767.1"/>
    </source>
</evidence>
<gene>
    <name evidence="1" type="ORF">G8O67_002025</name>
</gene>
<accession>A0A756LEP1</accession>
<sequence>MPLPLRDYYPIERAAELLECTVDDLIHWAIIGCIRVYIKIYDVNGKIYRGNSKDIANPENIDIIINETTYRDELYSLDEKNKSRKITEEEEENYLNNRMFIIYNAINRYRYKHGSFECINEIGLGMNYAYMSYFFTGGITERFCMLKNLEKEDDFDENIIPDLDDLLLNTDIEKLSSSHCYSNIVKVSGLVGLGESFFSYGEFRNEFIAPENNSFLPNQVFLPESGLCIEIVPEKNFSFNYDELFIIKNDFISIKEASIDGAELKKVYYKNTLLNENAELELSFNKNNLLNKKHLLNSNTKPHIKAIHIARREEVLKAALHMKVNYPDLCKTHSAWADAIHDHAHKFWDDGECPLKQETITKMLGKVLNTKKK</sequence>
<dbReference type="AlphaFoldDB" id="A0A756LEP1"/>
<proteinExistence type="predicted"/>
<reference evidence="1" key="2">
    <citation type="submission" date="2020-02" db="EMBL/GenBank/DDBJ databases">
        <authorList>
            <consortium name="NCBI Pathogen Detection Project"/>
        </authorList>
    </citation>
    <scope>NUCLEOTIDE SEQUENCE</scope>
    <source>
        <strain evidence="1">MA.CK_00/00002125</strain>
    </source>
</reference>
<protein>
    <submittedName>
        <fullName evidence="1">Uncharacterized protein</fullName>
    </submittedName>
</protein>
<organism evidence="1">
    <name type="scientific">Salmonella enterica</name>
    <name type="common">Salmonella choleraesuis</name>
    <dbReference type="NCBI Taxonomy" id="28901"/>
    <lineage>
        <taxon>Bacteria</taxon>
        <taxon>Pseudomonadati</taxon>
        <taxon>Pseudomonadota</taxon>
        <taxon>Gammaproteobacteria</taxon>
        <taxon>Enterobacterales</taxon>
        <taxon>Enterobacteriaceae</taxon>
        <taxon>Salmonella</taxon>
    </lineage>
</organism>
<name>A0A756LEP1_SALER</name>
<reference evidence="1" key="1">
    <citation type="journal article" date="2018" name="Genome Biol.">
        <title>SKESA: strategic k-mer extension for scrupulous assemblies.</title>
        <authorList>
            <person name="Souvorov A."/>
            <person name="Agarwala R."/>
            <person name="Lipman D.J."/>
        </authorList>
    </citation>
    <scope>NUCLEOTIDE SEQUENCE</scope>
    <source>
        <strain evidence="1">MA.CK_00/00002125</strain>
    </source>
</reference>